<feature type="domain" description="PSI" evidence="3">
    <location>
        <begin position="391"/>
        <end position="440"/>
    </location>
</feature>
<feature type="domain" description="PSI" evidence="3">
    <location>
        <begin position="1628"/>
        <end position="1671"/>
    </location>
</feature>
<dbReference type="SMART" id="SM00639">
    <property type="entry name" value="PSA"/>
    <property type="match status" value="26"/>
</dbReference>
<gene>
    <name evidence="4" type="ORF">PSON_ATCC_30995.1.T0600090</name>
</gene>
<dbReference type="Proteomes" id="UP000692954">
    <property type="component" value="Unassembled WGS sequence"/>
</dbReference>
<accession>A0A8S1NP01</accession>
<reference evidence="4" key="1">
    <citation type="submission" date="2021-01" db="EMBL/GenBank/DDBJ databases">
        <authorList>
            <consortium name="Genoscope - CEA"/>
            <person name="William W."/>
        </authorList>
    </citation>
    <scope>NUCLEOTIDE SEQUENCE</scope>
</reference>
<evidence type="ECO:0000259" key="3">
    <source>
        <dbReference type="SMART" id="SM00423"/>
    </source>
</evidence>
<dbReference type="InterPro" id="IPR016201">
    <property type="entry name" value="PSI"/>
</dbReference>
<feature type="domain" description="PSI" evidence="3">
    <location>
        <begin position="947"/>
        <end position="993"/>
    </location>
</feature>
<keyword evidence="1" id="KW-0325">Glycoprotein</keyword>
<feature type="domain" description="PSI" evidence="3">
    <location>
        <begin position="523"/>
        <end position="576"/>
    </location>
</feature>
<name>A0A8S1NP01_9CILI</name>
<evidence type="ECO:0000313" key="5">
    <source>
        <dbReference type="Proteomes" id="UP000692954"/>
    </source>
</evidence>
<evidence type="ECO:0000313" key="4">
    <source>
        <dbReference type="EMBL" id="CAD8093089.1"/>
    </source>
</evidence>
<keyword evidence="5" id="KW-1185">Reference proteome</keyword>
<sequence>MMIFLVVLLQIVKSQVCSCVQLKSQQDCQQNIECQWMKQVCQNNENKTIGSYCRQFDKQKCSQMLGCMYYEGQCQQFTGCRSFEYSNEEQCKSIQISCITDGQTCIDLGECVQYVDKNTCKQNIRNQLCYWDGKKCSLADTCQKLPYESDEQCRKAKSQCTVNFGENGCMDGGNCKDMQKQSQCYWNKSMTIKCKWINSKCYDHICLNAPKTLTTDAECESFLQGCTTQKGGGCTTRTTCSKAQNQNACIIDANNNQCTWMDTYCSDRYCSQASKTFTTNSQCDSFLKGCIAKPDGGCLQNKECDSALSQDTCQYDIHGKQCVWNKTICQLKICKNAPIINNMSHYYCESFIPSCTMLNNLCVTKTCDNAPTIITNCTEYLTGCISKLNGGCSKLTTCNSIIKQQDCIHDSNQQLCLWFNDKCIDQLCTAIQKPLNQDCNSILQNCINDSNGNCMDYRCSHIQTLDLCTIDYYQQKCIWKSVCYLKTCSNAPQNLNTHLLCNTYLSNCTVNQHKRGCMDITNTCEAYQIQEQCIKKLDNTQCEWFNEQCLSKSCETADINQYTTMQLCDQYLSGCVVQSTLKGCMKLPQKCNLRSLSEVCLFDNTCYWYEDQCIEKSNTCLNTPEPFCNSGCVWSNSQCVSNLCHLIPNQSHSMCNAINNTCTVNENRTACINLLQKCSDYKQSYQCFLSKTQKCYWNGTECLEFQCSDIPDDPIQFNSFEKCQNISNNCTVIPLLNQTGCLNRLEKCESYTFNQCTYTLEGKKCVWLDGLCQQFDKLTCQSIVDYSNCDSILFQCKQQKEICVNKTCTEIQVEDFSLNYQKCQSYDKNCSIHASLNSCIEIQNDCNQYLKEEHCIQSKQSLCHYYNDKCVNRDIIYGCSTVRLENYNDIKCKEFKQFCKLNSISNGCADTGCVLYYGLTTLNECETVDNTCTVNAARTGCTTKVQLCSSLDQNNCIKAQEGFCAWVEPDCLLFNNHPCTSITLFQYSHSLCSSVSITCTTNAQQNQCINMPEECPSYTQSDCFQSKNSFCFYNGILCVSISTITNCSDIKANTKLICDRYDGSQNPQAICTFQTGNSNCTSRTCQNYPDNKFTHENCSTWLAGCTQNVGKTSCINIQKSCDLYVMESNCFKSEESYCQFKGSCQNIDNNICDQIPSDERCTQNSVCIINNLQKCVDKTCENYNNNVYNKILCQQFKTTCTILKDSSKCMTVLENCTNYQIENQCTISNKGNCIWFQNKCVDASCENVVDCNGNNCIVKRQGGCTNLQQECQQYETNSQCKKSMKSICYWNGSYCVDLICNNLKGIGFNSFNDCDSILKSCTIDGSKVLQCMTKKECSQYKYEMECKVDQKDMECQWKNNSCYQKQCTVVQLNGYNHINCMNQIINNKQKICTINDNGNGCMELKQCQQYKSDKNCIIDNSGQQCGWKNNECNLKSCETAPQNVSTHEDCQKYENNCTINLTNDGCVKIPEQCSQMIETQCKTSNCVWIDSQCQIKTCQNAPESLKSEQQCNSYLKDCGYVGQQKCYNFECEDIELKNHEDCYQQYKCTSNGMRCIALQEQCYYYITQTSCVMDTSKKQCTWVESSMQCQTRRCDNAPQSLSTNEDCNNYYTNCTTKAGGGCQILQDLCKSYTNQQSCVKTVFNTLCVWDQNTCRDKSCIDLFGYTHTQCNIQDINCTIGLQGKCAIQNLCSSKTSQETCIIGTDGPCLWIIQHNIGGACYQYNDCTSIKWKTDQLCKFISPLCTTNGDNCIPILKCSQNKIPACFTGIDGECILTIDSRNNQVCSLFKNCTQAKFKTHEECQLANTKCTTNTIDSCISLYEKCSSYQLLEQCKRNKFGIQYTQDHYISSTGICVWESGKCRDQSCQDLQGYNHQECSKQLISCTYNSINCISILKCSQYQDQITCSTAIASDGICLWDKTICRIKLCTDISQPKSSNDCQSNLNFCIYDETNLICIPKSNCSSYSTQSICQQGALTGQCIWNNNKCVPFTQCNLANSSQSVCISNSYCNWVTKITNQQNSTNTTISYCENFNCTTWYNTKQKCEPFLAFDQSKYNYCKFNNNTCISIDESQFDSTNCYTFSKYSQTWDTTLQKCVICHQSLPNSNNSSNINNSTVDDFANIVEVYLLIILIISN</sequence>
<dbReference type="EMBL" id="CAJJDN010000060">
    <property type="protein sequence ID" value="CAD8093089.1"/>
    <property type="molecule type" value="Genomic_DNA"/>
</dbReference>
<feature type="domain" description="PSI" evidence="3">
    <location>
        <begin position="110"/>
        <end position="154"/>
    </location>
</feature>
<keyword evidence="2" id="KW-0732">Signal</keyword>
<evidence type="ECO:0000256" key="1">
    <source>
        <dbReference type="ARBA" id="ARBA00023180"/>
    </source>
</evidence>
<dbReference type="InterPro" id="IPR002895">
    <property type="entry name" value="Paramecium_SA"/>
</dbReference>
<feature type="domain" description="PSI" evidence="3">
    <location>
        <begin position="1961"/>
        <end position="2004"/>
    </location>
</feature>
<evidence type="ECO:0000256" key="2">
    <source>
        <dbReference type="SAM" id="SignalP"/>
    </source>
</evidence>
<feature type="signal peptide" evidence="2">
    <location>
        <begin position="1"/>
        <end position="19"/>
    </location>
</feature>
<comment type="caution">
    <text evidence="4">The sequence shown here is derived from an EMBL/GenBank/DDBJ whole genome shotgun (WGS) entry which is preliminary data.</text>
</comment>
<dbReference type="OrthoDB" id="284602at2759"/>
<protein>
    <recommendedName>
        <fullName evidence="3">PSI domain-containing protein</fullName>
    </recommendedName>
</protein>
<organism evidence="4 5">
    <name type="scientific">Paramecium sonneborni</name>
    <dbReference type="NCBI Taxonomy" id="65129"/>
    <lineage>
        <taxon>Eukaryota</taxon>
        <taxon>Sar</taxon>
        <taxon>Alveolata</taxon>
        <taxon>Ciliophora</taxon>
        <taxon>Intramacronucleata</taxon>
        <taxon>Oligohymenophorea</taxon>
        <taxon>Peniculida</taxon>
        <taxon>Parameciidae</taxon>
        <taxon>Paramecium</taxon>
    </lineage>
</organism>
<feature type="domain" description="PSI" evidence="3">
    <location>
        <begin position="1270"/>
        <end position="1322"/>
    </location>
</feature>
<dbReference type="Pfam" id="PF01508">
    <property type="entry name" value="Paramecium_SA"/>
    <property type="match status" value="24"/>
</dbReference>
<proteinExistence type="predicted"/>
<feature type="domain" description="PSI" evidence="3">
    <location>
        <begin position="1215"/>
        <end position="1252"/>
    </location>
</feature>
<feature type="chain" id="PRO_5035919911" description="PSI domain-containing protein" evidence="2">
    <location>
        <begin position="20"/>
        <end position="2135"/>
    </location>
</feature>
<dbReference type="SMART" id="SM00423">
    <property type="entry name" value="PSI"/>
    <property type="match status" value="8"/>
</dbReference>